<name>A0A9W6CVS7_9BACT</name>
<dbReference type="GO" id="GO:0005975">
    <property type="term" value="P:carbohydrate metabolic process"/>
    <property type="evidence" value="ECO:0007669"/>
    <property type="project" value="InterPro"/>
</dbReference>
<dbReference type="Pfam" id="PF01522">
    <property type="entry name" value="Polysacc_deac_1"/>
    <property type="match status" value="1"/>
</dbReference>
<evidence type="ECO:0000259" key="1">
    <source>
        <dbReference type="PROSITE" id="PS51677"/>
    </source>
</evidence>
<reference evidence="2" key="1">
    <citation type="submission" date="2022-12" db="EMBL/GenBank/DDBJ databases">
        <title>Reference genome sequencing for broad-spectrum identification of bacterial and archaeal isolates by mass spectrometry.</title>
        <authorList>
            <person name="Sekiguchi Y."/>
            <person name="Tourlousse D.M."/>
        </authorList>
    </citation>
    <scope>NUCLEOTIDE SEQUENCE</scope>
    <source>
        <strain evidence="2">ASRB1</strain>
    </source>
</reference>
<dbReference type="AlphaFoldDB" id="A0A9W6CVS7"/>
<gene>
    <name evidence="2" type="primary">arnD</name>
    <name evidence="2" type="ORF">DAMNIGENAA_02090</name>
</gene>
<dbReference type="InterPro" id="IPR011330">
    <property type="entry name" value="Glyco_hydro/deAcase_b/a-brl"/>
</dbReference>
<sequence length="313" mass="35584">MRSGGIMCHVGLRVDVDTLRGTRIGVPNLVDLLARHQIRGSFFFSVGPDNMGRHLWRLMRPTFLLKMLRTRAVSLYGWDILLRGTLWPGAVIGKRCPGPIRQVVEAGHEVGLHAWDHHRWQMALEKMDQAAIIAEIRKGYELLTDILGHAPECFAAPAWRVTPEALLALEQFPFRFESDCRGRSLFYPLIDNRPSRHVQVPTTLPTYDELVGRQCTPETYNDHLLNMIRPDQLNVLTIHAEVEGVACLELFRDFLFKSQQRDIVFVPLGDILGETGKAKKSRMVRGTLAGRDGWLACQDDTDSMEIHDKVSKR</sequence>
<evidence type="ECO:0000313" key="2">
    <source>
        <dbReference type="EMBL" id="GLI32776.1"/>
    </source>
</evidence>
<dbReference type="Gene3D" id="3.20.20.370">
    <property type="entry name" value="Glycoside hydrolase/deacetylase"/>
    <property type="match status" value="1"/>
</dbReference>
<proteinExistence type="predicted"/>
<protein>
    <submittedName>
        <fullName evidence="2">4-deoxy-4-formamido-L-arabinose-phosphoundecaprenol deformylase ArnD</fullName>
    </submittedName>
</protein>
<dbReference type="InterPro" id="IPR002509">
    <property type="entry name" value="NODB_dom"/>
</dbReference>
<dbReference type="PROSITE" id="PS51677">
    <property type="entry name" value="NODB"/>
    <property type="match status" value="1"/>
</dbReference>
<feature type="domain" description="NodB homology" evidence="1">
    <location>
        <begin position="8"/>
        <end position="266"/>
    </location>
</feature>
<dbReference type="GO" id="GO:0016810">
    <property type="term" value="F:hydrolase activity, acting on carbon-nitrogen (but not peptide) bonds"/>
    <property type="evidence" value="ECO:0007669"/>
    <property type="project" value="InterPro"/>
</dbReference>
<dbReference type="PANTHER" id="PTHR10587:SF137">
    <property type="entry name" value="4-DEOXY-4-FORMAMIDO-L-ARABINOSE-PHOSPHOUNDECAPRENOL DEFORMYLASE ARND-RELATED"/>
    <property type="match status" value="1"/>
</dbReference>
<dbReference type="SUPFAM" id="SSF88713">
    <property type="entry name" value="Glycoside hydrolase/deacetylase"/>
    <property type="match status" value="1"/>
</dbReference>
<dbReference type="Proteomes" id="UP001144372">
    <property type="component" value="Unassembled WGS sequence"/>
</dbReference>
<keyword evidence="3" id="KW-1185">Reference proteome</keyword>
<comment type="caution">
    <text evidence="2">The sequence shown here is derived from an EMBL/GenBank/DDBJ whole genome shotgun (WGS) entry which is preliminary data.</text>
</comment>
<accession>A0A9W6CVS7</accession>
<evidence type="ECO:0000313" key="3">
    <source>
        <dbReference type="Proteomes" id="UP001144372"/>
    </source>
</evidence>
<dbReference type="InterPro" id="IPR050248">
    <property type="entry name" value="Polysacc_deacetylase_ArnD"/>
</dbReference>
<dbReference type="NCBIfam" id="NF011923">
    <property type="entry name" value="PRK15394.1"/>
    <property type="match status" value="1"/>
</dbReference>
<organism evidence="2 3">
    <name type="scientific">Desulforhabdus amnigena</name>
    <dbReference type="NCBI Taxonomy" id="40218"/>
    <lineage>
        <taxon>Bacteria</taxon>
        <taxon>Pseudomonadati</taxon>
        <taxon>Thermodesulfobacteriota</taxon>
        <taxon>Syntrophobacteria</taxon>
        <taxon>Syntrophobacterales</taxon>
        <taxon>Syntrophobacteraceae</taxon>
        <taxon>Desulforhabdus</taxon>
    </lineage>
</organism>
<dbReference type="PANTHER" id="PTHR10587">
    <property type="entry name" value="GLYCOSYL TRANSFERASE-RELATED"/>
    <property type="match status" value="1"/>
</dbReference>
<dbReference type="EMBL" id="BSDR01000001">
    <property type="protein sequence ID" value="GLI32776.1"/>
    <property type="molecule type" value="Genomic_DNA"/>
</dbReference>